<keyword evidence="2" id="KW-1185">Reference proteome</keyword>
<accession>A0A8S9YHV7</accession>
<dbReference type="AlphaFoldDB" id="A0A8S9YHV7"/>
<feature type="non-terminal residue" evidence="1">
    <location>
        <position position="107"/>
    </location>
</feature>
<proteinExistence type="predicted"/>
<dbReference type="Proteomes" id="UP000822476">
    <property type="component" value="Unassembled WGS sequence"/>
</dbReference>
<organism evidence="1 2">
    <name type="scientific">Paragonimus skrjabini miyazakii</name>
    <dbReference type="NCBI Taxonomy" id="59628"/>
    <lineage>
        <taxon>Eukaryota</taxon>
        <taxon>Metazoa</taxon>
        <taxon>Spiralia</taxon>
        <taxon>Lophotrochozoa</taxon>
        <taxon>Platyhelminthes</taxon>
        <taxon>Trematoda</taxon>
        <taxon>Digenea</taxon>
        <taxon>Plagiorchiida</taxon>
        <taxon>Troglotremata</taxon>
        <taxon>Troglotrematidae</taxon>
        <taxon>Paragonimus</taxon>
    </lineage>
</organism>
<reference evidence="1" key="1">
    <citation type="submission" date="2019-07" db="EMBL/GenBank/DDBJ databases">
        <title>Annotation for the trematode Paragonimus miyazaki's.</title>
        <authorList>
            <person name="Choi Y.-J."/>
        </authorList>
    </citation>
    <scope>NUCLEOTIDE SEQUENCE</scope>
    <source>
        <strain evidence="1">Japan</strain>
    </source>
</reference>
<evidence type="ECO:0000313" key="2">
    <source>
        <dbReference type="Proteomes" id="UP000822476"/>
    </source>
</evidence>
<evidence type="ECO:0000313" key="1">
    <source>
        <dbReference type="EMBL" id="KAF7234891.1"/>
    </source>
</evidence>
<dbReference type="EMBL" id="JTDE01008526">
    <property type="protein sequence ID" value="KAF7234891.1"/>
    <property type="molecule type" value="Genomic_DNA"/>
</dbReference>
<gene>
    <name evidence="1" type="ORF">EG68_11577</name>
</gene>
<name>A0A8S9YHV7_9TREM</name>
<protein>
    <submittedName>
        <fullName evidence="1">Uncharacterized protein</fullName>
    </submittedName>
</protein>
<comment type="caution">
    <text evidence="1">The sequence shown here is derived from an EMBL/GenBank/DDBJ whole genome shotgun (WGS) entry which is preliminary data.</text>
</comment>
<sequence>ISCGVAITSASYCWGLKNKEVTAISHVWLLVNAMATWPTMEHSQVVKFPLSYTSPPVDNFRLHDIDNMKDNGSHQETNAYERRAESELEVNSMGATYVAFQASKKRN</sequence>